<keyword evidence="2" id="KW-1185">Reference proteome</keyword>
<gene>
    <name evidence="1" type="ORF">E5336_08725</name>
</gene>
<reference evidence="1" key="1">
    <citation type="submission" date="2019-04" db="EMBL/GenBank/DDBJ databases">
        <title>Microbes associate with the intestines of laboratory mice.</title>
        <authorList>
            <person name="Navarre W."/>
            <person name="Wong E."/>
            <person name="Huang K."/>
            <person name="Tropini C."/>
            <person name="Ng K."/>
            <person name="Yu B."/>
        </authorList>
    </citation>
    <scope>NUCLEOTIDE SEQUENCE</scope>
    <source>
        <strain evidence="1">NM09_H32</strain>
    </source>
</reference>
<keyword evidence="1" id="KW-0032">Aminotransferase</keyword>
<comment type="caution">
    <text evidence="1">The sequence shown here is derived from an EMBL/GenBank/DDBJ whole genome shotgun (WGS) entry which is preliminary data.</text>
</comment>
<dbReference type="Proteomes" id="UP000308836">
    <property type="component" value="Unassembled WGS sequence"/>
</dbReference>
<accession>A0AC61R606</accession>
<keyword evidence="1" id="KW-0808">Transferase</keyword>
<sequence>MKPINPTIEKLKPSGIRKFFDLANTMENVISFGVGEPDFDTPWHICENAVYSLSKGKTHYTANRGLLELRKLIAEFHEVRYNQFYDPEKEIVVTVGGSEGIDLAMRTLVEEGDEVIVMDPNYVAYLPAVEMAKAIPVPITLTEENEFKLKPEALLAAISPKTKAIILNFPSNPTGGVMTREDYEKLVPIILEAGIYVISDEIYAELTFDGEFASLAQFPEIRDQVIVINGFSKAFAMTGWRLGYVLSNPFLSSQMTKIHQYIIMSAPTPAQYAAIEALLHGLPDVSSMKAEYLNRRNLLVSRLNRMGLKTNMPKGTFYVFPNISGTGLDSETFCSRLLEDQHVACVPGNAFGEHGEGFMRMSYACSLDDIKEGCDRIEAFLKRI</sequence>
<evidence type="ECO:0000313" key="1">
    <source>
        <dbReference type="EMBL" id="TGY65422.1"/>
    </source>
</evidence>
<proteinExistence type="predicted"/>
<name>A0AC61R606_9FIRM</name>
<dbReference type="EMBL" id="SRYG01000018">
    <property type="protein sequence ID" value="TGY65422.1"/>
    <property type="molecule type" value="Genomic_DNA"/>
</dbReference>
<organism evidence="1 2">
    <name type="scientific">Dubosiella muris</name>
    <dbReference type="NCBI Taxonomy" id="3038133"/>
    <lineage>
        <taxon>Bacteria</taxon>
        <taxon>Bacillati</taxon>
        <taxon>Bacillota</taxon>
        <taxon>Erysipelotrichia</taxon>
        <taxon>Erysipelotrichales</taxon>
        <taxon>Erysipelotrichaceae</taxon>
        <taxon>Dubosiella</taxon>
    </lineage>
</organism>
<protein>
    <submittedName>
        <fullName evidence="1">Aminotransferase class I/II-fold pyridoxal phosphate-dependent enzyme</fullName>
    </submittedName>
</protein>
<evidence type="ECO:0000313" key="2">
    <source>
        <dbReference type="Proteomes" id="UP000308836"/>
    </source>
</evidence>